<evidence type="ECO:0000259" key="7">
    <source>
        <dbReference type="Pfam" id="PF00441"/>
    </source>
</evidence>
<evidence type="ECO:0000256" key="4">
    <source>
        <dbReference type="ARBA" id="ARBA00022827"/>
    </source>
</evidence>
<keyword evidence="3 6" id="KW-0285">Flavoprotein</keyword>
<dbReference type="EMBL" id="WVUK01000066">
    <property type="protein sequence ID" value="KAF7488058.1"/>
    <property type="molecule type" value="Genomic_DNA"/>
</dbReference>
<comment type="similarity">
    <text evidence="2 6">Belongs to the acyl-CoA dehydrogenase family.</text>
</comment>
<dbReference type="InterPro" id="IPR013786">
    <property type="entry name" value="AcylCoA_DH/ox_N"/>
</dbReference>
<protein>
    <submittedName>
        <fullName evidence="10">Isovaleryl-CoA dehydrogenase, mitochondrial</fullName>
    </submittedName>
</protein>
<evidence type="ECO:0000259" key="9">
    <source>
        <dbReference type="Pfam" id="PF02771"/>
    </source>
</evidence>
<name>A0A834R162_SARSC</name>
<dbReference type="Gene3D" id="2.40.110.10">
    <property type="entry name" value="Butyryl-CoA Dehydrogenase, subunit A, domain 2"/>
    <property type="match status" value="1"/>
</dbReference>
<dbReference type="InterPro" id="IPR036250">
    <property type="entry name" value="AcylCo_DH-like_C"/>
</dbReference>
<dbReference type="PROSITE" id="PS00072">
    <property type="entry name" value="ACYL_COA_DH_1"/>
    <property type="match status" value="1"/>
</dbReference>
<dbReference type="GO" id="GO:0008470">
    <property type="term" value="F:3-methylbutanoyl-CoA dehydrogenase activity"/>
    <property type="evidence" value="ECO:0007669"/>
    <property type="project" value="TreeGrafter"/>
</dbReference>
<evidence type="ECO:0000259" key="8">
    <source>
        <dbReference type="Pfam" id="PF02770"/>
    </source>
</evidence>
<feature type="domain" description="Acyl-CoA dehydrogenase/oxidase N-terminal" evidence="9">
    <location>
        <begin position="83"/>
        <end position="197"/>
    </location>
</feature>
<evidence type="ECO:0000313" key="12">
    <source>
        <dbReference type="Proteomes" id="UP000070412"/>
    </source>
</evidence>
<dbReference type="Pfam" id="PF02771">
    <property type="entry name" value="Acyl-CoA_dh_N"/>
    <property type="match status" value="1"/>
</dbReference>
<dbReference type="FunFam" id="1.10.540.10:FF:000007">
    <property type="entry name" value="Isovaleryl-CoA dehydrogenase, mitochondrial"/>
    <property type="match status" value="1"/>
</dbReference>
<dbReference type="GO" id="GO:0006552">
    <property type="term" value="P:L-leucine catabolic process"/>
    <property type="evidence" value="ECO:0007669"/>
    <property type="project" value="TreeGrafter"/>
</dbReference>
<keyword evidence="4 6" id="KW-0274">FAD</keyword>
<keyword evidence="5 6" id="KW-0560">Oxidoreductase</keyword>
<dbReference type="Proteomes" id="UP000070412">
    <property type="component" value="Unassembled WGS sequence"/>
</dbReference>
<dbReference type="GO" id="GO:0005739">
    <property type="term" value="C:mitochondrion"/>
    <property type="evidence" value="ECO:0007669"/>
    <property type="project" value="TreeGrafter"/>
</dbReference>
<sequence>MSIVTISNMMMMMKCFPSRLASRKISSVVNKTITYRFDQASCCWIYNRKFHCDHLLHTNNVDDLVSNHIPSIQWNANFLHGLSAEQIEFRQMVRDFAEKELQPDLVYKIDRAGSWDGFRQFFTKLGSMGLLGITASPDYGGLGYDYFHHVIAMEELSRCAGGIGLSYGAHSNLCVNQINTHGNEEQKARFLPKLIDGTFIGSLAMSEVTSGSDVTSMRTKATKPSKTADYYILNGSKFWITNAPEADVIFVYAKTGEKEITAFLIEKGMEGFSIGQVIDKLGMRGSPTSEILFDNVKIPEKNVVGKIGSGVYILMSGLDSERLVLSGGPLGLMQAACELSFEYVHQRKQFGQPIGSFQLLQSKMADMYAKVSMSRSYLYNTARALDEYKKCTKNQLRPGPSPFTKDCAAVILTLAESSTQLALECIQLLGGNGYTNDYAAGRILRDSKLYEIGAGTSEIRRWLIGREINKEYLPK</sequence>
<accession>A0A834R162</accession>
<keyword evidence="12" id="KW-1185">Reference proteome</keyword>
<dbReference type="InterPro" id="IPR046373">
    <property type="entry name" value="Acyl-CoA_Oxase/DH_mid-dom_sf"/>
</dbReference>
<evidence type="ECO:0000313" key="10">
    <source>
        <dbReference type="EMBL" id="KAF7488058.1"/>
    </source>
</evidence>
<dbReference type="OrthoDB" id="9988775at2759"/>
<feature type="domain" description="Acyl-CoA dehydrogenase/oxidase C-terminal" evidence="7">
    <location>
        <begin position="308"/>
        <end position="468"/>
    </location>
</feature>
<reference evidence="12" key="1">
    <citation type="journal article" date="2020" name="PLoS Negl. Trop. Dis.">
        <title>High-quality nuclear genome for Sarcoptes scabiei-A critical resource for a neglected parasite.</title>
        <authorList>
            <person name="Korhonen P.K."/>
            <person name="Gasser R.B."/>
            <person name="Ma G."/>
            <person name="Wang T."/>
            <person name="Stroehlein A.J."/>
            <person name="Young N.D."/>
            <person name="Ang C.S."/>
            <person name="Fernando D.D."/>
            <person name="Lu H.C."/>
            <person name="Taylor S."/>
            <person name="Reynolds S.L."/>
            <person name="Mofiz E."/>
            <person name="Najaraj S.H."/>
            <person name="Gowda H."/>
            <person name="Madugundu A."/>
            <person name="Renuse S."/>
            <person name="Holt D."/>
            <person name="Pandey A."/>
            <person name="Papenfuss A.T."/>
            <person name="Fischer K."/>
        </authorList>
    </citation>
    <scope>NUCLEOTIDE SEQUENCE [LARGE SCALE GENOMIC DNA]</scope>
</reference>
<dbReference type="Pfam" id="PF00441">
    <property type="entry name" value="Acyl-CoA_dh_1"/>
    <property type="match status" value="1"/>
</dbReference>
<dbReference type="PROSITE" id="PS00073">
    <property type="entry name" value="ACYL_COA_DH_2"/>
    <property type="match status" value="1"/>
</dbReference>
<evidence type="ECO:0000256" key="5">
    <source>
        <dbReference type="ARBA" id="ARBA00023002"/>
    </source>
</evidence>
<dbReference type="GO" id="GO:0050660">
    <property type="term" value="F:flavin adenine dinucleotide binding"/>
    <property type="evidence" value="ECO:0007669"/>
    <property type="project" value="InterPro"/>
</dbReference>
<evidence type="ECO:0000256" key="6">
    <source>
        <dbReference type="RuleBase" id="RU362125"/>
    </source>
</evidence>
<dbReference type="Gene3D" id="1.20.140.10">
    <property type="entry name" value="Butyryl-CoA Dehydrogenase, subunit A, domain 3"/>
    <property type="match status" value="1"/>
</dbReference>
<evidence type="ECO:0000256" key="1">
    <source>
        <dbReference type="ARBA" id="ARBA00001974"/>
    </source>
</evidence>
<dbReference type="FunFam" id="2.40.110.10:FF:000001">
    <property type="entry name" value="Acyl-CoA dehydrogenase, mitochondrial"/>
    <property type="match status" value="1"/>
</dbReference>
<dbReference type="SUPFAM" id="SSF47203">
    <property type="entry name" value="Acyl-CoA dehydrogenase C-terminal domain-like"/>
    <property type="match status" value="1"/>
</dbReference>
<dbReference type="InterPro" id="IPR037069">
    <property type="entry name" value="AcylCoA_DH/ox_N_sf"/>
</dbReference>
<dbReference type="InterPro" id="IPR009100">
    <property type="entry name" value="AcylCoA_DH/oxidase_NM_dom_sf"/>
</dbReference>
<evidence type="ECO:0000256" key="3">
    <source>
        <dbReference type="ARBA" id="ARBA00022630"/>
    </source>
</evidence>
<dbReference type="Pfam" id="PF02770">
    <property type="entry name" value="Acyl-CoA_dh_M"/>
    <property type="match status" value="1"/>
</dbReference>
<dbReference type="PANTHER" id="PTHR43884:SF12">
    <property type="entry name" value="ISOVALERYL-COA DEHYDROGENASE, MITOCHONDRIAL-RELATED"/>
    <property type="match status" value="1"/>
</dbReference>
<evidence type="ECO:0000313" key="11">
    <source>
        <dbReference type="EnsemblMetazoa" id="KAF7488058.1"/>
    </source>
</evidence>
<reference evidence="11" key="3">
    <citation type="submission" date="2022-06" db="UniProtKB">
        <authorList>
            <consortium name="EnsemblMetazoa"/>
        </authorList>
    </citation>
    <scope>IDENTIFICATION</scope>
</reference>
<organism evidence="10">
    <name type="scientific">Sarcoptes scabiei</name>
    <name type="common">Itch mite</name>
    <name type="synonym">Acarus scabiei</name>
    <dbReference type="NCBI Taxonomy" id="52283"/>
    <lineage>
        <taxon>Eukaryota</taxon>
        <taxon>Metazoa</taxon>
        <taxon>Ecdysozoa</taxon>
        <taxon>Arthropoda</taxon>
        <taxon>Chelicerata</taxon>
        <taxon>Arachnida</taxon>
        <taxon>Acari</taxon>
        <taxon>Acariformes</taxon>
        <taxon>Sarcoptiformes</taxon>
        <taxon>Astigmata</taxon>
        <taxon>Psoroptidia</taxon>
        <taxon>Sarcoptoidea</taxon>
        <taxon>Sarcoptidae</taxon>
        <taxon>Sarcoptinae</taxon>
        <taxon>Sarcoptes</taxon>
    </lineage>
</organism>
<feature type="domain" description="Acyl-CoA oxidase/dehydrogenase middle" evidence="8">
    <location>
        <begin position="203"/>
        <end position="296"/>
    </location>
</feature>
<gene>
    <name evidence="10" type="ORF">SSS_5463</name>
</gene>
<dbReference type="AlphaFoldDB" id="A0A834R162"/>
<dbReference type="InterPro" id="IPR006091">
    <property type="entry name" value="Acyl-CoA_Oxase/DH_mid-dom"/>
</dbReference>
<comment type="cofactor">
    <cofactor evidence="1 6">
        <name>FAD</name>
        <dbReference type="ChEBI" id="CHEBI:57692"/>
    </cofactor>
</comment>
<dbReference type="Gene3D" id="1.10.540.10">
    <property type="entry name" value="Acyl-CoA dehydrogenase/oxidase, N-terminal domain"/>
    <property type="match status" value="1"/>
</dbReference>
<dbReference type="PANTHER" id="PTHR43884">
    <property type="entry name" value="ACYL-COA DEHYDROGENASE"/>
    <property type="match status" value="1"/>
</dbReference>
<proteinExistence type="inferred from homology"/>
<reference evidence="10" key="2">
    <citation type="submission" date="2020-01" db="EMBL/GenBank/DDBJ databases">
        <authorList>
            <person name="Korhonen P.K.K."/>
            <person name="Guangxu M.G."/>
            <person name="Wang T.W."/>
            <person name="Stroehlein A.J.S."/>
            <person name="Young N.D."/>
            <person name="Ang C.-S.A."/>
            <person name="Fernando D.W.F."/>
            <person name="Lu H.L."/>
            <person name="Taylor S.T."/>
            <person name="Ehtesham M.E.M."/>
            <person name="Najaraj S.H.N."/>
            <person name="Harsha G.H.G."/>
            <person name="Madugundu A.M."/>
            <person name="Renuse S.R."/>
            <person name="Holt D.H."/>
            <person name="Pandey A.P."/>
            <person name="Papenfuss A.P."/>
            <person name="Gasser R.B.G."/>
            <person name="Fischer K.F."/>
        </authorList>
    </citation>
    <scope>NUCLEOTIDE SEQUENCE</scope>
    <source>
        <strain evidence="10">SSS_KF_BRIS2020</strain>
    </source>
</reference>
<dbReference type="EnsemblMetazoa" id="SSS_5463s_mrna">
    <property type="protein sequence ID" value="KAF7488058.1"/>
    <property type="gene ID" value="SSS_5463"/>
</dbReference>
<dbReference type="SUPFAM" id="SSF56645">
    <property type="entry name" value="Acyl-CoA dehydrogenase NM domain-like"/>
    <property type="match status" value="1"/>
</dbReference>
<dbReference type="InterPro" id="IPR006089">
    <property type="entry name" value="Acyl-CoA_DH_CS"/>
</dbReference>
<evidence type="ECO:0000256" key="2">
    <source>
        <dbReference type="ARBA" id="ARBA00009347"/>
    </source>
</evidence>
<dbReference type="InterPro" id="IPR009075">
    <property type="entry name" value="AcylCo_DH/oxidase_C"/>
</dbReference>